<feature type="domain" description="Ketoreductase" evidence="3">
    <location>
        <begin position="17"/>
        <end position="196"/>
    </location>
</feature>
<dbReference type="AlphaFoldDB" id="A0A6L9ED10"/>
<dbReference type="GO" id="GO:0016491">
    <property type="term" value="F:oxidoreductase activity"/>
    <property type="evidence" value="ECO:0007669"/>
    <property type="project" value="UniProtKB-KW"/>
</dbReference>
<dbReference type="PANTHER" id="PTHR43899">
    <property type="entry name" value="RH59310P"/>
    <property type="match status" value="1"/>
</dbReference>
<evidence type="ECO:0000259" key="3">
    <source>
        <dbReference type="SMART" id="SM00822"/>
    </source>
</evidence>
<dbReference type="InterPro" id="IPR002347">
    <property type="entry name" value="SDR_fam"/>
</dbReference>
<proteinExistence type="inferred from homology"/>
<evidence type="ECO:0000313" key="5">
    <source>
        <dbReference type="Proteomes" id="UP000475249"/>
    </source>
</evidence>
<dbReference type="Pfam" id="PF00106">
    <property type="entry name" value="adh_short"/>
    <property type="match status" value="1"/>
</dbReference>
<gene>
    <name evidence="4" type="ORF">GTQ38_11515</name>
</gene>
<dbReference type="PANTHER" id="PTHR43899:SF13">
    <property type="entry name" value="RH59310P"/>
    <property type="match status" value="1"/>
</dbReference>
<dbReference type="RefSeq" id="WP_161435666.1">
    <property type="nucleotide sequence ID" value="NZ_WXYO01000005.1"/>
</dbReference>
<dbReference type="InterPro" id="IPR051019">
    <property type="entry name" value="VLCFA-Steroid_DH"/>
</dbReference>
<keyword evidence="5" id="KW-1185">Reference proteome</keyword>
<protein>
    <submittedName>
        <fullName evidence="4">SDR family NAD(P)-dependent oxidoreductase</fullName>
    </submittedName>
</protein>
<dbReference type="Gene3D" id="3.40.50.720">
    <property type="entry name" value="NAD(P)-binding Rossmann-like Domain"/>
    <property type="match status" value="1"/>
</dbReference>
<sequence>MRLSNKLKANLLEQYGPWALITGSSSGIGREIALRLAESGINLVLTGRQAIQLEGLSALLQAEYAIKTRTVVADLSSMSEIYELIDATSDLDIGLFVASAGYGTSGLFFQNEAAEELRLLQVNCLALAMLTHYFSRSFAERGKGGIILLSSIVGFQGVPNAANYAASKAYVQSLGEALYHELKPYGVSVLTAAPGPVKSGFAKRADMEMGNAQEPEIIGIPILKALGKRPTVFPGRLTKTLLFGLRTVPRWGKIRIMKSVMAGMTKHQKLLRT</sequence>
<accession>A0A6L9ED10</accession>
<comment type="similarity">
    <text evidence="1">Belongs to the short-chain dehydrogenases/reductases (SDR) family.</text>
</comment>
<dbReference type="PRINTS" id="PR00081">
    <property type="entry name" value="GDHRDH"/>
</dbReference>
<name>A0A6L9ED10_9FLAO</name>
<organism evidence="4 5">
    <name type="scientific">Poritiphilus flavus</name>
    <dbReference type="NCBI Taxonomy" id="2697053"/>
    <lineage>
        <taxon>Bacteria</taxon>
        <taxon>Pseudomonadati</taxon>
        <taxon>Bacteroidota</taxon>
        <taxon>Flavobacteriia</taxon>
        <taxon>Flavobacteriales</taxon>
        <taxon>Flavobacteriaceae</taxon>
        <taxon>Poritiphilus</taxon>
    </lineage>
</organism>
<evidence type="ECO:0000256" key="2">
    <source>
        <dbReference type="ARBA" id="ARBA00023002"/>
    </source>
</evidence>
<dbReference type="SUPFAM" id="SSF51735">
    <property type="entry name" value="NAD(P)-binding Rossmann-fold domains"/>
    <property type="match status" value="1"/>
</dbReference>
<comment type="caution">
    <text evidence="4">The sequence shown here is derived from an EMBL/GenBank/DDBJ whole genome shotgun (WGS) entry which is preliminary data.</text>
</comment>
<dbReference type="InterPro" id="IPR057326">
    <property type="entry name" value="KR_dom"/>
</dbReference>
<evidence type="ECO:0000256" key="1">
    <source>
        <dbReference type="ARBA" id="ARBA00006484"/>
    </source>
</evidence>
<dbReference type="InterPro" id="IPR036291">
    <property type="entry name" value="NAD(P)-bd_dom_sf"/>
</dbReference>
<keyword evidence="2" id="KW-0560">Oxidoreductase</keyword>
<dbReference type="Proteomes" id="UP000475249">
    <property type="component" value="Unassembled WGS sequence"/>
</dbReference>
<dbReference type="SMART" id="SM00822">
    <property type="entry name" value="PKS_KR"/>
    <property type="match status" value="1"/>
</dbReference>
<evidence type="ECO:0000313" key="4">
    <source>
        <dbReference type="EMBL" id="NAS12634.1"/>
    </source>
</evidence>
<dbReference type="PIRSF" id="PIRSF000126">
    <property type="entry name" value="11-beta-HSD1"/>
    <property type="match status" value="1"/>
</dbReference>
<reference evidence="4 5" key="1">
    <citation type="submission" date="2020-01" db="EMBL/GenBank/DDBJ databases">
        <title>Bacteria diversity of Porities sp.</title>
        <authorList>
            <person name="Wang G."/>
        </authorList>
    </citation>
    <scope>NUCLEOTIDE SEQUENCE [LARGE SCALE GENOMIC DNA]</scope>
    <source>
        <strain evidence="4 5">R33</strain>
    </source>
</reference>
<dbReference type="EMBL" id="WXYO01000005">
    <property type="protein sequence ID" value="NAS12634.1"/>
    <property type="molecule type" value="Genomic_DNA"/>
</dbReference>